<dbReference type="KEGG" id="aqt:FN924_13855"/>
<reference evidence="2 3" key="1">
    <citation type="submission" date="2019-07" db="EMBL/GenBank/DDBJ databases">
        <authorList>
            <person name="Li J."/>
        </authorList>
    </citation>
    <scope>NUCLEOTIDE SEQUENCE [LARGE SCALE GENOMIC DNA]</scope>
    <source>
        <strain evidence="2 3">TKL69</strain>
    </source>
</reference>
<evidence type="ECO:0000313" key="2">
    <source>
        <dbReference type="EMBL" id="QDP41176.1"/>
    </source>
</evidence>
<keyword evidence="3" id="KW-1185">Reference proteome</keyword>
<evidence type="ECO:0000313" key="3">
    <source>
        <dbReference type="Proteomes" id="UP000315215"/>
    </source>
</evidence>
<dbReference type="AlphaFoldDB" id="A0A516KIK3"/>
<feature type="compositionally biased region" description="Polar residues" evidence="1">
    <location>
        <begin position="13"/>
        <end position="26"/>
    </location>
</feature>
<name>A0A516KIK3_9BACI</name>
<organism evidence="2 3">
    <name type="scientific">Radiobacillus deserti</name>
    <dbReference type="NCBI Taxonomy" id="2594883"/>
    <lineage>
        <taxon>Bacteria</taxon>
        <taxon>Bacillati</taxon>
        <taxon>Bacillota</taxon>
        <taxon>Bacilli</taxon>
        <taxon>Bacillales</taxon>
        <taxon>Bacillaceae</taxon>
        <taxon>Radiobacillus</taxon>
    </lineage>
</organism>
<proteinExistence type="predicted"/>
<dbReference type="EMBL" id="CP041666">
    <property type="protein sequence ID" value="QDP41176.1"/>
    <property type="molecule type" value="Genomic_DNA"/>
</dbReference>
<dbReference type="OrthoDB" id="2972390at2"/>
<feature type="compositionally biased region" description="Basic and acidic residues" evidence="1">
    <location>
        <begin position="27"/>
        <end position="37"/>
    </location>
</feature>
<protein>
    <submittedName>
        <fullName evidence="2">YuzL family protein</fullName>
    </submittedName>
</protein>
<dbReference type="Pfam" id="PF14115">
    <property type="entry name" value="YuzL"/>
    <property type="match status" value="1"/>
</dbReference>
<sequence length="43" mass="4736">MPKRKSNPAVNGLGSSETKGQGTTVRETGREKADSSRNKQKRY</sequence>
<dbReference type="InterPro" id="IPR025625">
    <property type="entry name" value="YuzL"/>
</dbReference>
<dbReference type="Proteomes" id="UP000315215">
    <property type="component" value="Chromosome"/>
</dbReference>
<gene>
    <name evidence="2" type="ORF">FN924_13855</name>
</gene>
<accession>A0A516KIK3</accession>
<dbReference type="RefSeq" id="WP_143895451.1">
    <property type="nucleotide sequence ID" value="NZ_CP041666.1"/>
</dbReference>
<feature type="region of interest" description="Disordered" evidence="1">
    <location>
        <begin position="1"/>
        <end position="43"/>
    </location>
</feature>
<evidence type="ECO:0000256" key="1">
    <source>
        <dbReference type="SAM" id="MobiDB-lite"/>
    </source>
</evidence>